<accession>A0A4R5LQB2</accession>
<evidence type="ECO:0000313" key="3">
    <source>
        <dbReference type="Proteomes" id="UP000295554"/>
    </source>
</evidence>
<dbReference type="Proteomes" id="UP000295554">
    <property type="component" value="Unassembled WGS sequence"/>
</dbReference>
<dbReference type="Pfam" id="PF12281">
    <property type="entry name" value="NTP_transf_8"/>
    <property type="match status" value="1"/>
</dbReference>
<feature type="domain" description="Nucleotidyltransferase-like" evidence="1">
    <location>
        <begin position="113"/>
        <end position="310"/>
    </location>
</feature>
<dbReference type="InterPro" id="IPR058575">
    <property type="entry name" value="NTP_transf_8_dom"/>
</dbReference>
<evidence type="ECO:0000259" key="1">
    <source>
        <dbReference type="Pfam" id="PF12281"/>
    </source>
</evidence>
<protein>
    <recommendedName>
        <fullName evidence="1">Nucleotidyltransferase-like domain-containing protein</fullName>
    </recommendedName>
</protein>
<dbReference type="OrthoDB" id="5953769at2"/>
<dbReference type="AlphaFoldDB" id="A0A4R5LQB2"/>
<dbReference type="EMBL" id="SMSE01000003">
    <property type="protein sequence ID" value="TDG12764.1"/>
    <property type="molecule type" value="Genomic_DNA"/>
</dbReference>
<evidence type="ECO:0000313" key="2">
    <source>
        <dbReference type="EMBL" id="TDG12764.1"/>
    </source>
</evidence>
<organism evidence="2 3">
    <name type="scientific">Seongchinamella unica</name>
    <dbReference type="NCBI Taxonomy" id="2547392"/>
    <lineage>
        <taxon>Bacteria</taxon>
        <taxon>Pseudomonadati</taxon>
        <taxon>Pseudomonadota</taxon>
        <taxon>Gammaproteobacteria</taxon>
        <taxon>Cellvibrionales</taxon>
        <taxon>Halieaceae</taxon>
        <taxon>Seongchinamella</taxon>
    </lineage>
</organism>
<comment type="caution">
    <text evidence="2">The sequence shown here is derived from an EMBL/GenBank/DDBJ whole genome shotgun (WGS) entry which is preliminary data.</text>
</comment>
<gene>
    <name evidence="2" type="ORF">E2F43_14460</name>
</gene>
<reference evidence="2 3" key="1">
    <citation type="submission" date="2019-03" db="EMBL/GenBank/DDBJ databases">
        <title>Seongchinamella monodicae gen. nov., sp. nov., a novel member of the Gammaproteobacteria isolated from a tidal mudflat of beach.</title>
        <authorList>
            <person name="Yang H.G."/>
            <person name="Kang J.W."/>
            <person name="Lee S.D."/>
        </authorList>
    </citation>
    <scope>NUCLEOTIDE SEQUENCE [LARGE SCALE GENOMIC DNA]</scope>
    <source>
        <strain evidence="2 3">GH4-78</strain>
    </source>
</reference>
<sequence length="352" mass="38104">MIAAMAYTELSGSASMAYAEALESVMTREASASSGDGFGFVKKSVTRGDHWYLQHTLAGKKKQYYFGPDNEEIRGRIAQQKARWDEGKADTAQVEKLVAMALAAGCAGISHRAYKVLYAAEQAGLFRAGGVLVGSFAFLAMGNMLGVSWRRDTTATQDIDLAASDEAMVAIPENARPLGDVILDSETGLLSVPMLNPRAHSTSFKIRGGSFRVDLVTPRKGKPEGQQYVRAIQSYAEPVAFLEYLLEDTQKAVLLHKGGVLVNVPNPARFALHKLVVARRRPASQRTKATKDVKQATQLLTCLLDQNPGDVWLALDAALSHPSRKFRDTLRAGIQSLDVGAGLKARLAEIQG</sequence>
<keyword evidence="3" id="KW-1185">Reference proteome</keyword>
<name>A0A4R5LQB2_9GAMM</name>
<proteinExistence type="predicted"/>